<comment type="caution">
    <text evidence="2">The sequence shown here is derived from an EMBL/GenBank/DDBJ whole genome shotgun (WGS) entry which is preliminary data.</text>
</comment>
<dbReference type="InterPro" id="IPR047794">
    <property type="entry name" value="C45_proenzyme-like"/>
</dbReference>
<dbReference type="Gene3D" id="1.10.10.2120">
    <property type="match status" value="1"/>
</dbReference>
<dbReference type="Gene3D" id="3.60.60.10">
    <property type="entry name" value="Penicillin V Acylase, Chain A"/>
    <property type="match status" value="1"/>
</dbReference>
<dbReference type="Proteomes" id="UP000663832">
    <property type="component" value="Unassembled WGS sequence"/>
</dbReference>
<organism evidence="2 3">
    <name type="scientific">Adineta steineri</name>
    <dbReference type="NCBI Taxonomy" id="433720"/>
    <lineage>
        <taxon>Eukaryota</taxon>
        <taxon>Metazoa</taxon>
        <taxon>Spiralia</taxon>
        <taxon>Gnathifera</taxon>
        <taxon>Rotifera</taxon>
        <taxon>Eurotatoria</taxon>
        <taxon>Bdelloidea</taxon>
        <taxon>Adinetida</taxon>
        <taxon>Adinetidae</taxon>
        <taxon>Adineta</taxon>
    </lineage>
</organism>
<proteinExistence type="predicted"/>
<dbReference type="NCBIfam" id="NF040521">
    <property type="entry name" value="C45_proenzyme"/>
    <property type="match status" value="1"/>
</dbReference>
<keyword evidence="3" id="KW-1185">Reference proteome</keyword>
<feature type="signal peptide" evidence="1">
    <location>
        <begin position="1"/>
        <end position="23"/>
    </location>
</feature>
<dbReference type="EMBL" id="CAJNOM010000500">
    <property type="protein sequence ID" value="CAF1471988.1"/>
    <property type="molecule type" value="Genomic_DNA"/>
</dbReference>
<gene>
    <name evidence="2" type="ORF">QVE165_LOCUS41657</name>
</gene>
<evidence type="ECO:0000313" key="3">
    <source>
        <dbReference type="Proteomes" id="UP000663832"/>
    </source>
</evidence>
<evidence type="ECO:0000256" key="1">
    <source>
        <dbReference type="SAM" id="SignalP"/>
    </source>
</evidence>
<reference evidence="2" key="1">
    <citation type="submission" date="2021-02" db="EMBL/GenBank/DDBJ databases">
        <authorList>
            <person name="Nowell W R."/>
        </authorList>
    </citation>
    <scope>NUCLEOTIDE SEQUENCE</scope>
</reference>
<dbReference type="PANTHER" id="PTHR35190:SF2">
    <property type="entry name" value="PROTEIN DCD1B"/>
    <property type="match status" value="1"/>
</dbReference>
<dbReference type="InterPro" id="IPR047803">
    <property type="entry name" value="DCD1A/B-like"/>
</dbReference>
<protein>
    <submittedName>
        <fullName evidence="2">Uncharacterized protein</fullName>
    </submittedName>
</protein>
<evidence type="ECO:0000313" key="2">
    <source>
        <dbReference type="EMBL" id="CAF1471988.1"/>
    </source>
</evidence>
<accession>A0A815R4E0</accession>
<feature type="chain" id="PRO_5033023182" evidence="1">
    <location>
        <begin position="24"/>
        <end position="450"/>
    </location>
</feature>
<sequence>MFVNSVYFCFIIGLLILVQTSYSYDTDHLTNLGAFCSNDSSLGPPNLNPIDDSSAKLIRTIENGSLYTIGAGDDKVWLLHLWGYNGYDYGFAYGTLLKEQITQLIPRAWAHFEQRIIDELDKLKLPKWFEDMVVGKGLAFALDFQNTIVEKYIDKEIYEEMRGIADAANVNYYSIRRLHMLGEITRGRCSLFGLWGNATMGGKTLQLRALDWDTKGGLQDFPVITIYHPRSEKLGHAFANVAWAGYIGTLTGMSSTQMGISEIGIYFSDDTFGDESMSGLPFIFVERHILQYSETLDDALSFIANVKRTCHLVLAVADGKLGTARMIQYSHSLVNFFDDQNLQPLAEWHPRLPNAIYCGMDWLCPSRQYKLYKQILSQYGHITPESSIQNITSIAKTGDLHVALYDLTDMIMYVSNARGTNETGPLEAYQRQFVKIDLNIEFARTHAFFK</sequence>
<dbReference type="OrthoDB" id="189997at2759"/>
<keyword evidence="1" id="KW-0732">Signal</keyword>
<dbReference type="AlphaFoldDB" id="A0A815R4E0"/>
<name>A0A815R4E0_9BILA</name>
<dbReference type="PANTHER" id="PTHR35190">
    <property type="entry name" value="PROTEIN DCD1B"/>
    <property type="match status" value="1"/>
</dbReference>